<sequence>MGITSTTTTCCLIVVPLVLLWGWKILNWLWLRPKRQEKVLRAQGLQGNPYKVLVGDTKEMIKLMMENAKSPIFTNSLSDDKDVTPHVFTFIHHIFHKFGKNSFLWEGPNAKVIITNPDQIKEIFNNMHDFVKPKLSPLFKLLGTGLANYEGEQWRIHRKIISPAFYSEKLKIMSPIFSQCCDEMISKWEEMSSDGKFEIDVRPFVQTLTCDVISRTAFGSSYEEGKRIFELIKEQAKLIMILRNFYIPGWRYLPTTTHRRMTKIDKDMQASLRAIINKRKKAMMDGEVLNNDLLGILLESNKKEIQENGNNKNVGMSDQEVLEECNAFYLGGQETTSVLVVWTMILLSRYPNWQARAREEVLQVFGNQMPNNDGISRLKIVSIVTMILYEVLRLYPPTIYFNRVARKDVKLGNIFLPAGVHVSLPILLIHHNRDIWGDDATEFNPERFSQGIAKATKGQVIFFPFGYGPRVCPGQNFALLQAKIILSQILQRFSFELSPTYVHAPTTVFTLNPKHGAHIIFHKL</sequence>
<keyword evidence="2" id="KW-1185">Reference proteome</keyword>
<dbReference type="EMBL" id="CASHSV030000311">
    <property type="protein sequence ID" value="CAJ2659445.1"/>
    <property type="molecule type" value="Genomic_DNA"/>
</dbReference>
<gene>
    <name evidence="1" type="ORF">MILVUS5_LOCUS25623</name>
</gene>
<proteinExistence type="predicted"/>
<organism evidence="1 2">
    <name type="scientific">Trifolium pratense</name>
    <name type="common">Red clover</name>
    <dbReference type="NCBI Taxonomy" id="57577"/>
    <lineage>
        <taxon>Eukaryota</taxon>
        <taxon>Viridiplantae</taxon>
        <taxon>Streptophyta</taxon>
        <taxon>Embryophyta</taxon>
        <taxon>Tracheophyta</taxon>
        <taxon>Spermatophyta</taxon>
        <taxon>Magnoliopsida</taxon>
        <taxon>eudicotyledons</taxon>
        <taxon>Gunneridae</taxon>
        <taxon>Pentapetalae</taxon>
        <taxon>rosids</taxon>
        <taxon>fabids</taxon>
        <taxon>Fabales</taxon>
        <taxon>Fabaceae</taxon>
        <taxon>Papilionoideae</taxon>
        <taxon>50 kb inversion clade</taxon>
        <taxon>NPAAA clade</taxon>
        <taxon>Hologalegina</taxon>
        <taxon>IRL clade</taxon>
        <taxon>Trifolieae</taxon>
        <taxon>Trifolium</taxon>
    </lineage>
</organism>
<protein>
    <submittedName>
        <fullName evidence="1">Uncharacterized protein</fullName>
    </submittedName>
</protein>
<comment type="caution">
    <text evidence="1">The sequence shown here is derived from an EMBL/GenBank/DDBJ whole genome shotgun (WGS) entry which is preliminary data.</text>
</comment>
<reference evidence="1" key="1">
    <citation type="submission" date="2023-10" db="EMBL/GenBank/DDBJ databases">
        <authorList>
            <person name="Rodriguez Cubillos JULIANA M."/>
            <person name="De Vega J."/>
        </authorList>
    </citation>
    <scope>NUCLEOTIDE SEQUENCE</scope>
</reference>
<accession>A0ACB0KQH9</accession>
<evidence type="ECO:0000313" key="1">
    <source>
        <dbReference type="EMBL" id="CAJ2659445.1"/>
    </source>
</evidence>
<dbReference type="Proteomes" id="UP001177021">
    <property type="component" value="Unassembled WGS sequence"/>
</dbReference>
<name>A0ACB0KQH9_TRIPR</name>
<evidence type="ECO:0000313" key="2">
    <source>
        <dbReference type="Proteomes" id="UP001177021"/>
    </source>
</evidence>